<feature type="signal peptide" evidence="1">
    <location>
        <begin position="1"/>
        <end position="18"/>
    </location>
</feature>
<evidence type="ECO:0000313" key="2">
    <source>
        <dbReference type="EMBL" id="SHK67534.1"/>
    </source>
</evidence>
<evidence type="ECO:0000256" key="1">
    <source>
        <dbReference type="SAM" id="SignalP"/>
    </source>
</evidence>
<evidence type="ECO:0008006" key="4">
    <source>
        <dbReference type="Google" id="ProtNLM"/>
    </source>
</evidence>
<organism evidence="2 3">
    <name type="scientific">Reichenbachiella agariperforans</name>
    <dbReference type="NCBI Taxonomy" id="156994"/>
    <lineage>
        <taxon>Bacteria</taxon>
        <taxon>Pseudomonadati</taxon>
        <taxon>Bacteroidota</taxon>
        <taxon>Cytophagia</taxon>
        <taxon>Cytophagales</taxon>
        <taxon>Reichenbachiellaceae</taxon>
        <taxon>Reichenbachiella</taxon>
    </lineage>
</organism>
<feature type="chain" id="PRO_5012116083" description="DUF1735 domain-containing protein" evidence="1">
    <location>
        <begin position="19"/>
        <end position="293"/>
    </location>
</feature>
<dbReference type="PROSITE" id="PS51257">
    <property type="entry name" value="PROKAR_LIPOPROTEIN"/>
    <property type="match status" value="1"/>
</dbReference>
<dbReference type="EMBL" id="FRAA01000007">
    <property type="protein sequence ID" value="SHK67534.1"/>
    <property type="molecule type" value="Genomic_DNA"/>
</dbReference>
<gene>
    <name evidence="2" type="ORF">SAMN04488028_10784</name>
</gene>
<dbReference type="STRING" id="156994.SAMN04488028_10784"/>
<proteinExistence type="predicted"/>
<dbReference type="Proteomes" id="UP000184474">
    <property type="component" value="Unassembled WGS sequence"/>
</dbReference>
<dbReference type="Gene3D" id="2.60.40.1740">
    <property type="entry name" value="hypothetical protein (bacova_03559)"/>
    <property type="match status" value="1"/>
</dbReference>
<evidence type="ECO:0000313" key="3">
    <source>
        <dbReference type="Proteomes" id="UP000184474"/>
    </source>
</evidence>
<reference evidence="3" key="1">
    <citation type="submission" date="2016-11" db="EMBL/GenBank/DDBJ databases">
        <authorList>
            <person name="Varghese N."/>
            <person name="Submissions S."/>
        </authorList>
    </citation>
    <scope>NUCLEOTIDE SEQUENCE [LARGE SCALE GENOMIC DNA]</scope>
    <source>
        <strain evidence="3">DSM 26134</strain>
    </source>
</reference>
<accession>A0A1M6UEA4</accession>
<dbReference type="AlphaFoldDB" id="A0A1M6UEA4"/>
<name>A0A1M6UEA4_REIAG</name>
<sequence>MKKAIYMMLIAVVVLATACYEDYEKPFDYTAVYFPHQQPMRTVTLEDSVIEVGIVLGGKRDNTVNEYAYFSKDDALLTDSRFAVLPSTHYKLRVDEDSLIKIPSGSFQGEFELVMTDEFYNDALSYQDHYILPLKLVQFTTDSVLYGKHYTLLMVKYINDYHGTYYRMGADSVDVDNVIRYSTDTLVYNETVDLSTLGQNKLLLPAIGKATDFVDVLELTIDMETMEVSGDLSKPNAQLAINDFSGVVKDNTISYSYTYEFDEDSDPSTASDVHYVSDSLVFRDNGIRFEKWE</sequence>
<dbReference type="RefSeq" id="WP_073124242.1">
    <property type="nucleotide sequence ID" value="NZ_FRAA01000007.1"/>
</dbReference>
<protein>
    <recommendedName>
        <fullName evidence="4">DUF1735 domain-containing protein</fullName>
    </recommendedName>
</protein>
<keyword evidence="1" id="KW-0732">Signal</keyword>
<keyword evidence="3" id="KW-1185">Reference proteome</keyword>